<keyword evidence="6" id="KW-0812">Transmembrane</keyword>
<evidence type="ECO:0000256" key="7">
    <source>
        <dbReference type="ARBA" id="ARBA00022927"/>
    </source>
</evidence>
<keyword evidence="8" id="KW-1133">Transmembrane helix</keyword>
<dbReference type="NCBIfam" id="NF037980">
    <property type="entry name" value="T2SS_GspK"/>
    <property type="match status" value="1"/>
</dbReference>
<dbReference type="PANTHER" id="PTHR38831">
    <property type="entry name" value="TYPE II SECRETION SYSTEM PROTEIN K"/>
    <property type="match status" value="1"/>
</dbReference>
<dbReference type="InterPro" id="IPR049179">
    <property type="entry name" value="T2SSK_SAM-like_2nd"/>
</dbReference>
<evidence type="ECO:0000313" key="13">
    <source>
        <dbReference type="EMBL" id="MFC2972498.1"/>
    </source>
</evidence>
<evidence type="ECO:0000256" key="8">
    <source>
        <dbReference type="ARBA" id="ARBA00022989"/>
    </source>
</evidence>
<sequence>MRRQQGVALISVLLVVAIVTVVCAGLIARQQLAIRASANQFLARQAWHYALGGEALARAVLKRDLLAPGSVPGKSVDHLYEEWAKPLPAFPVDQGELRVRIEDLAARFNLNALVQGGQRNDAAIAQFRRLLLQLEIDKPYPELLADWLDKDQEPGGESGAEDSQYLLLEPPYRTADRRLQDVSELRLLLGMSETEYRRLAPYVCALPSKTPINVNTAGPMVLSSLADGLTPELARQLVLARGDQGFADISNFFSQPVLAGRGELGSNLDVGSQFFLVVSEVRIADRRLVLSSTVQRDKKGRVYVLQRNLGLPAGMPATPRNDEG</sequence>
<keyword evidence="9 10" id="KW-0472">Membrane</keyword>
<dbReference type="SUPFAM" id="SSF158544">
    <property type="entry name" value="GspK insert domain-like"/>
    <property type="match status" value="1"/>
</dbReference>
<dbReference type="Gene3D" id="3.30.1300.30">
    <property type="entry name" value="GSPII I/J protein-like"/>
    <property type="match status" value="1"/>
</dbReference>
<keyword evidence="3 10" id="KW-0813">Transport</keyword>
<dbReference type="InterPro" id="IPR049031">
    <property type="entry name" value="T2SSK_SAM-like_1st"/>
</dbReference>
<comment type="subcellular location">
    <subcellularLocation>
        <location evidence="1 10">Cell inner membrane</location>
    </subcellularLocation>
</comment>
<comment type="similarity">
    <text evidence="2 10">Belongs to the GSP K family.</text>
</comment>
<name>A0ABV7ATW7_9GAMM</name>
<dbReference type="Pfam" id="PF21687">
    <property type="entry name" value="T2SSK_1st"/>
    <property type="match status" value="1"/>
</dbReference>
<dbReference type="InterPro" id="IPR005628">
    <property type="entry name" value="GspK"/>
</dbReference>
<evidence type="ECO:0000313" key="14">
    <source>
        <dbReference type="Proteomes" id="UP001595457"/>
    </source>
</evidence>
<dbReference type="EMBL" id="JBHRSJ010000017">
    <property type="protein sequence ID" value="MFC2972498.1"/>
    <property type="molecule type" value="Genomic_DNA"/>
</dbReference>
<evidence type="ECO:0000259" key="11">
    <source>
        <dbReference type="Pfam" id="PF03934"/>
    </source>
</evidence>
<dbReference type="InterPro" id="IPR038072">
    <property type="entry name" value="GspK_central_sf"/>
</dbReference>
<evidence type="ECO:0000256" key="5">
    <source>
        <dbReference type="ARBA" id="ARBA00022519"/>
    </source>
</evidence>
<feature type="domain" description="T2SS protein K second SAM-like" evidence="11">
    <location>
        <begin position="212"/>
        <end position="270"/>
    </location>
</feature>
<dbReference type="PANTHER" id="PTHR38831:SF1">
    <property type="entry name" value="TYPE II SECRETION SYSTEM PROTEIN K-RELATED"/>
    <property type="match status" value="1"/>
</dbReference>
<keyword evidence="4 10" id="KW-1003">Cell membrane</keyword>
<evidence type="ECO:0000256" key="9">
    <source>
        <dbReference type="ARBA" id="ARBA00023136"/>
    </source>
</evidence>
<feature type="domain" description="T2SS protein K first SAM-like" evidence="12">
    <location>
        <begin position="106"/>
        <end position="207"/>
    </location>
</feature>
<evidence type="ECO:0000256" key="10">
    <source>
        <dbReference type="PIRNR" id="PIRNR002786"/>
    </source>
</evidence>
<keyword evidence="14" id="KW-1185">Reference proteome</keyword>
<dbReference type="InterPro" id="IPR045584">
    <property type="entry name" value="Pilin-like"/>
</dbReference>
<dbReference type="SUPFAM" id="SSF54523">
    <property type="entry name" value="Pili subunits"/>
    <property type="match status" value="1"/>
</dbReference>
<evidence type="ECO:0000256" key="2">
    <source>
        <dbReference type="ARBA" id="ARBA00007246"/>
    </source>
</evidence>
<proteinExistence type="inferred from homology"/>
<evidence type="ECO:0000259" key="12">
    <source>
        <dbReference type="Pfam" id="PF21687"/>
    </source>
</evidence>
<dbReference type="PIRSF" id="PIRSF002786">
    <property type="entry name" value="XcpX"/>
    <property type="match status" value="1"/>
</dbReference>
<evidence type="ECO:0000256" key="3">
    <source>
        <dbReference type="ARBA" id="ARBA00022448"/>
    </source>
</evidence>
<reference evidence="14" key="1">
    <citation type="journal article" date="2019" name="Int. J. Syst. Evol. Microbiol.">
        <title>The Global Catalogue of Microorganisms (GCM) 10K type strain sequencing project: providing services to taxonomists for standard genome sequencing and annotation.</title>
        <authorList>
            <consortium name="The Broad Institute Genomics Platform"/>
            <consortium name="The Broad Institute Genome Sequencing Center for Infectious Disease"/>
            <person name="Wu L."/>
            <person name="Ma J."/>
        </authorList>
    </citation>
    <scope>NUCLEOTIDE SEQUENCE [LARGE SCALE GENOMIC DNA]</scope>
    <source>
        <strain evidence="14">KCTC 62195</strain>
    </source>
</reference>
<dbReference type="RefSeq" id="WP_377814143.1">
    <property type="nucleotide sequence ID" value="NZ_JBHRSJ010000017.1"/>
</dbReference>
<evidence type="ECO:0000256" key="1">
    <source>
        <dbReference type="ARBA" id="ARBA00004533"/>
    </source>
</evidence>
<gene>
    <name evidence="13" type="primary">gspK</name>
    <name evidence="13" type="ORF">ACFOJE_09790</name>
</gene>
<protein>
    <recommendedName>
        <fullName evidence="10">Type II secretion system protein K</fullName>
    </recommendedName>
</protein>
<comment type="caution">
    <text evidence="13">The sequence shown here is derived from an EMBL/GenBank/DDBJ whole genome shotgun (WGS) entry which is preliminary data.</text>
</comment>
<evidence type="ECO:0000256" key="6">
    <source>
        <dbReference type="ARBA" id="ARBA00022692"/>
    </source>
</evidence>
<dbReference type="Gene3D" id="1.10.40.60">
    <property type="entry name" value="EpsJ-like"/>
    <property type="match status" value="2"/>
</dbReference>
<organism evidence="13 14">
    <name type="scientific">Azotobacter bryophylli</name>
    <dbReference type="NCBI Taxonomy" id="1986537"/>
    <lineage>
        <taxon>Bacteria</taxon>
        <taxon>Pseudomonadati</taxon>
        <taxon>Pseudomonadota</taxon>
        <taxon>Gammaproteobacteria</taxon>
        <taxon>Pseudomonadales</taxon>
        <taxon>Pseudomonadaceae</taxon>
        <taxon>Azotobacter</taxon>
    </lineage>
</organism>
<dbReference type="Pfam" id="PF03934">
    <property type="entry name" value="T2SSK"/>
    <property type="match status" value="1"/>
</dbReference>
<dbReference type="Proteomes" id="UP001595457">
    <property type="component" value="Unassembled WGS sequence"/>
</dbReference>
<keyword evidence="5 10" id="KW-0997">Cell inner membrane</keyword>
<keyword evidence="7" id="KW-0653">Protein transport</keyword>
<evidence type="ECO:0000256" key="4">
    <source>
        <dbReference type="ARBA" id="ARBA00022475"/>
    </source>
</evidence>
<accession>A0ABV7ATW7</accession>